<comment type="caution">
    <text evidence="3">The sequence shown here is derived from an EMBL/GenBank/DDBJ whole genome shotgun (WGS) entry which is preliminary data.</text>
</comment>
<dbReference type="PANTHER" id="PTHR40446:SF2">
    <property type="entry name" value="N-ACETYLGLUCOSAMINE-1-PHOSPHODIESTER ALPHA-N-ACETYLGLUCOSAMINIDASE"/>
    <property type="match status" value="1"/>
</dbReference>
<dbReference type="PROSITE" id="PS51257">
    <property type="entry name" value="PROKAR_LIPOPROTEIN"/>
    <property type="match status" value="1"/>
</dbReference>
<proteinExistence type="predicted"/>
<dbReference type="Proteomes" id="UP000644020">
    <property type="component" value="Unassembled WGS sequence"/>
</dbReference>
<feature type="chain" id="PRO_5038538529" description="Phosphodiester glycosidase domain-containing protein" evidence="1">
    <location>
        <begin position="26"/>
        <end position="426"/>
    </location>
</feature>
<dbReference type="RefSeq" id="WP_229849968.1">
    <property type="nucleotide sequence ID" value="NZ_BMUL01000013.1"/>
</dbReference>
<dbReference type="AlphaFoldDB" id="A0A918TAE8"/>
<reference evidence="3" key="1">
    <citation type="journal article" date="2014" name="Int. J. Syst. Evol. Microbiol.">
        <title>Complete genome sequence of Corynebacterium casei LMG S-19264T (=DSM 44701T), isolated from a smear-ripened cheese.</title>
        <authorList>
            <consortium name="US DOE Joint Genome Institute (JGI-PGF)"/>
            <person name="Walter F."/>
            <person name="Albersmeier A."/>
            <person name="Kalinowski J."/>
            <person name="Ruckert C."/>
        </authorList>
    </citation>
    <scope>NUCLEOTIDE SEQUENCE</scope>
    <source>
        <strain evidence="3">JCM 4518</strain>
    </source>
</reference>
<dbReference type="InterPro" id="IPR018711">
    <property type="entry name" value="NAGPA"/>
</dbReference>
<evidence type="ECO:0000256" key="1">
    <source>
        <dbReference type="SAM" id="SignalP"/>
    </source>
</evidence>
<evidence type="ECO:0000313" key="4">
    <source>
        <dbReference type="Proteomes" id="UP000644020"/>
    </source>
</evidence>
<feature type="signal peptide" evidence="1">
    <location>
        <begin position="1"/>
        <end position="25"/>
    </location>
</feature>
<gene>
    <name evidence="3" type="ORF">GCM10010305_47870</name>
</gene>
<dbReference type="Pfam" id="PF09992">
    <property type="entry name" value="NAGPA"/>
    <property type="match status" value="1"/>
</dbReference>
<dbReference type="EMBL" id="BMUL01000013">
    <property type="protein sequence ID" value="GHA98760.1"/>
    <property type="molecule type" value="Genomic_DNA"/>
</dbReference>
<dbReference type="PANTHER" id="PTHR40446">
    <property type="entry name" value="N-ACETYLGLUCOSAMINE-1-PHOSPHODIESTER ALPHA-N-ACETYLGLUCOSAMINIDASE"/>
    <property type="match status" value="1"/>
</dbReference>
<reference evidence="3" key="2">
    <citation type="submission" date="2020-09" db="EMBL/GenBank/DDBJ databases">
        <authorList>
            <person name="Sun Q."/>
            <person name="Ohkuma M."/>
        </authorList>
    </citation>
    <scope>NUCLEOTIDE SEQUENCE</scope>
    <source>
        <strain evidence="3">JCM 4518</strain>
    </source>
</reference>
<evidence type="ECO:0000313" key="3">
    <source>
        <dbReference type="EMBL" id="GHA98760.1"/>
    </source>
</evidence>
<keyword evidence="1" id="KW-0732">Signal</keyword>
<accession>A0A918TAE8</accession>
<evidence type="ECO:0000259" key="2">
    <source>
        <dbReference type="Pfam" id="PF09992"/>
    </source>
</evidence>
<name>A0A918TAE8_9ACTN</name>
<feature type="domain" description="Phosphodiester glycosidase" evidence="2">
    <location>
        <begin position="254"/>
        <end position="423"/>
    </location>
</feature>
<sequence length="426" mass="43866">MASRPGRRRAVALAAVLALSAGTGACTRAAEPGIAATPSGPVTERRLAPGVGYQESVHRGPAGPVRIAVLRIAPDARARITGAHGANMAVTQTVRQAARRAGALAAVNASYFDIKGGKAFSGYPGDPVGLYVEDGRVLSEARDDGAALLLGRRDGRLWARITQVATPGRVTAADGTERRLDGVDRVAGRLRPCRGTDRDRLEAEGRSWREDPRTGLCADPDEIVEFTPSWGVDTPQGRRGSVEALLDADGTVRRLRSPAGGPVPKDGRTLYGTGEGADWLREHAGPGTVPSLAMPLTDLSGTDLTAGVETAVGGGRRLLDGGRVALGPRDLAATDRPPRTLAGVTADGSVLLVTVDGRDPGASEGATLSEAAGLLRSLGAVDGINLDGGGSTTMVVDGELRNRPREAVGDPVGERRVATVLAVLPG</sequence>
<dbReference type="InterPro" id="IPR006311">
    <property type="entry name" value="TAT_signal"/>
</dbReference>
<keyword evidence="4" id="KW-1185">Reference proteome</keyword>
<organism evidence="3 4">
    <name type="scientific">Streptomyces termitum</name>
    <dbReference type="NCBI Taxonomy" id="67368"/>
    <lineage>
        <taxon>Bacteria</taxon>
        <taxon>Bacillati</taxon>
        <taxon>Actinomycetota</taxon>
        <taxon>Actinomycetes</taxon>
        <taxon>Kitasatosporales</taxon>
        <taxon>Streptomycetaceae</taxon>
        <taxon>Streptomyces</taxon>
    </lineage>
</organism>
<dbReference type="PROSITE" id="PS51318">
    <property type="entry name" value="TAT"/>
    <property type="match status" value="1"/>
</dbReference>
<protein>
    <recommendedName>
        <fullName evidence="2">Phosphodiester glycosidase domain-containing protein</fullName>
    </recommendedName>
</protein>